<dbReference type="Pfam" id="PF12771">
    <property type="entry name" value="SusD-like_2"/>
    <property type="match status" value="1"/>
</dbReference>
<keyword evidence="2" id="KW-1185">Reference proteome</keyword>
<keyword evidence="1" id="KW-0449">Lipoprotein</keyword>
<dbReference type="AlphaFoldDB" id="A0A366KX89"/>
<evidence type="ECO:0000313" key="2">
    <source>
        <dbReference type="Proteomes" id="UP000252081"/>
    </source>
</evidence>
<dbReference type="PROSITE" id="PS51257">
    <property type="entry name" value="PROKAR_LIPOPROTEIN"/>
    <property type="match status" value="1"/>
</dbReference>
<dbReference type="InterPro" id="IPR041662">
    <property type="entry name" value="SusD-like_2"/>
</dbReference>
<comment type="caution">
    <text evidence="1">The sequence shown here is derived from an EMBL/GenBank/DDBJ whole genome shotgun (WGS) entry which is preliminary data.</text>
</comment>
<dbReference type="EMBL" id="QNQU01000012">
    <property type="protein sequence ID" value="RBQ05869.1"/>
    <property type="molecule type" value="Genomic_DNA"/>
</dbReference>
<dbReference type="Gene3D" id="1.25.40.390">
    <property type="match status" value="1"/>
</dbReference>
<protein>
    <submittedName>
        <fullName evidence="1">SusD/RagB family nutrient-binding outer membrane lipoprotein</fullName>
    </submittedName>
</protein>
<proteinExistence type="predicted"/>
<dbReference type="Proteomes" id="UP000252081">
    <property type="component" value="Unassembled WGS sequence"/>
</dbReference>
<sequence length="491" mass="54166">MKNNHIKYKTLMLSAMVLLTVFGCKKTLDINVSPNNPLIETTTPEVLFPSAVASTAGRVGGELTILGGIWSQYYTQANASNQYKTIDSYALTRNDLNGSYNELFSGALADYQLAINLATAKADWRYNLMATVMKAYTYQVLVDLYDKVPYSEALKGVNNLQPKFDDGYTIYVGLLAEINAALAKDYTGTPLNSEQKKTDFIFGGDMDQWTKFANTLKLKMYLRMVNAKPAEAQTGINQLYANGANFLTTDAGIASFDDTPDNSNPFYEYNVRRLNTTTNLRASKTFTSWLAANGDPRARYYFGTPSPVPMNQGDYTATAIQQPTYASATVFAQSAKDPVWFISAAESYFMQAEALERYFGGGGAAAMYQNGVRAAFTQVGLASSTIPAPYLVYSTGAFEQKLEQIIVQKWASFPGSHSLEGFFEQERTGYPKTSAVYSTDGSYVAGQWVYSKNGVTSGLFPKRLVYPASSRDRNNNTPAEVPITTKVWWGK</sequence>
<name>A0A366KX89_9SPHI</name>
<dbReference type="SUPFAM" id="SSF48452">
    <property type="entry name" value="TPR-like"/>
    <property type="match status" value="1"/>
</dbReference>
<dbReference type="InterPro" id="IPR011990">
    <property type="entry name" value="TPR-like_helical_dom_sf"/>
</dbReference>
<dbReference type="OrthoDB" id="9766256at2"/>
<reference evidence="1 2" key="1">
    <citation type="submission" date="2018-07" db="EMBL/GenBank/DDBJ databases">
        <title>A draft genome of a endophytic bacteria, a new species of Pedobacter.</title>
        <authorList>
            <person name="Zhang Z.D."/>
            <person name="Chen Z.J."/>
        </authorList>
    </citation>
    <scope>NUCLEOTIDE SEQUENCE [LARGE SCALE GENOMIC DNA]</scope>
    <source>
        <strain evidence="1 2">RS10</strain>
    </source>
</reference>
<evidence type="ECO:0000313" key="1">
    <source>
        <dbReference type="EMBL" id="RBQ05869.1"/>
    </source>
</evidence>
<dbReference type="RefSeq" id="WP_113949707.1">
    <property type="nucleotide sequence ID" value="NZ_QNQU01000012.1"/>
</dbReference>
<accession>A0A366KX89</accession>
<gene>
    <name evidence="1" type="ORF">DRW42_15340</name>
</gene>
<organism evidence="1 2">
    <name type="scientific">Pedobacter miscanthi</name>
    <dbReference type="NCBI Taxonomy" id="2259170"/>
    <lineage>
        <taxon>Bacteria</taxon>
        <taxon>Pseudomonadati</taxon>
        <taxon>Bacteroidota</taxon>
        <taxon>Sphingobacteriia</taxon>
        <taxon>Sphingobacteriales</taxon>
        <taxon>Sphingobacteriaceae</taxon>
        <taxon>Pedobacter</taxon>
    </lineage>
</organism>